<dbReference type="Pfam" id="PF13472">
    <property type="entry name" value="Lipase_GDSL_2"/>
    <property type="match status" value="1"/>
</dbReference>
<feature type="domain" description="SGNH hydrolase-type esterase" evidence="1">
    <location>
        <begin position="9"/>
        <end position="192"/>
    </location>
</feature>
<evidence type="ECO:0000313" key="2">
    <source>
        <dbReference type="EMBL" id="PLT28807.1"/>
    </source>
</evidence>
<dbReference type="CDD" id="cd01834">
    <property type="entry name" value="SGNH_hydrolase_like_2"/>
    <property type="match status" value="1"/>
</dbReference>
<dbReference type="SUPFAM" id="SSF52266">
    <property type="entry name" value="SGNH hydrolase"/>
    <property type="match status" value="1"/>
</dbReference>
<dbReference type="EMBL" id="PGUY01000051">
    <property type="protein sequence ID" value="PLT28807.1"/>
    <property type="molecule type" value="Genomic_DNA"/>
</dbReference>
<dbReference type="GO" id="GO:0004622">
    <property type="term" value="F:phosphatidylcholine lysophospholipase activity"/>
    <property type="evidence" value="ECO:0007669"/>
    <property type="project" value="TreeGrafter"/>
</dbReference>
<protein>
    <submittedName>
        <fullName evidence="2">Hydrolase</fullName>
    </submittedName>
</protein>
<dbReference type="Gene3D" id="3.40.50.1110">
    <property type="entry name" value="SGNH hydrolase"/>
    <property type="match status" value="1"/>
</dbReference>
<reference evidence="2 3" key="1">
    <citation type="submission" date="2017-11" db="EMBL/GenBank/DDBJ databases">
        <title>Comparitive Functional Genomics of Dry Heat Resistant strains isolated from the Viking Spacecraft.</title>
        <authorList>
            <person name="Seuylemezian A."/>
            <person name="Cooper K."/>
            <person name="Vaishampayan P."/>
        </authorList>
    </citation>
    <scope>NUCLEOTIDE SEQUENCE [LARGE SCALE GENOMIC DNA]</scope>
    <source>
        <strain evidence="2 3">V1-29</strain>
    </source>
</reference>
<dbReference type="InterPro" id="IPR013830">
    <property type="entry name" value="SGNH_hydro"/>
</dbReference>
<dbReference type="InterPro" id="IPR036514">
    <property type="entry name" value="SGNH_hydro_sf"/>
</dbReference>
<evidence type="ECO:0000313" key="3">
    <source>
        <dbReference type="Proteomes" id="UP000234748"/>
    </source>
</evidence>
<dbReference type="Proteomes" id="UP000234748">
    <property type="component" value="Unassembled WGS sequence"/>
</dbReference>
<dbReference type="PANTHER" id="PTHR30383">
    <property type="entry name" value="THIOESTERASE 1/PROTEASE 1/LYSOPHOSPHOLIPASE L1"/>
    <property type="match status" value="1"/>
</dbReference>
<dbReference type="OrthoDB" id="9794725at2"/>
<gene>
    <name evidence="2" type="ORF">CUU66_16455</name>
</gene>
<dbReference type="InterPro" id="IPR051532">
    <property type="entry name" value="Ester_Hydrolysis_Enzymes"/>
</dbReference>
<name>A0A2N5M372_9BACI</name>
<sequence length="217" mass="24852">MKKTEKLLFIGDSITESGRFEDSEGIGFGYVRLIRDFLQVTFPDQTPVIINRGISGNHITDLVTRWDRDVIEADPDYLSISIGINDVWRRLDHPEKDLVYPDQYEEIYRSLIEEVQSKTKAAIILMEPSIHGEDVRSRGNEMLVPYAETVQKLACEYKAILVPAHQAFIEYLNHHGPANLTTDGVHMTSAGNMLLAKTWVRAFLSNEVNNRLECRRF</sequence>
<comment type="caution">
    <text evidence="2">The sequence shown here is derived from an EMBL/GenBank/DDBJ whole genome shotgun (WGS) entry which is preliminary data.</text>
</comment>
<accession>A0A2N5M372</accession>
<dbReference type="AlphaFoldDB" id="A0A2N5M372"/>
<keyword evidence="3" id="KW-1185">Reference proteome</keyword>
<keyword evidence="2" id="KW-0378">Hydrolase</keyword>
<proteinExistence type="predicted"/>
<evidence type="ECO:0000259" key="1">
    <source>
        <dbReference type="Pfam" id="PF13472"/>
    </source>
</evidence>
<dbReference type="PANTHER" id="PTHR30383:SF5">
    <property type="entry name" value="SGNH HYDROLASE-TYPE ESTERASE DOMAIN-CONTAINING PROTEIN"/>
    <property type="match status" value="1"/>
</dbReference>
<organism evidence="2 3">
    <name type="scientific">Peribacillus deserti</name>
    <dbReference type="NCBI Taxonomy" id="673318"/>
    <lineage>
        <taxon>Bacteria</taxon>
        <taxon>Bacillati</taxon>
        <taxon>Bacillota</taxon>
        <taxon>Bacilli</taxon>
        <taxon>Bacillales</taxon>
        <taxon>Bacillaceae</taxon>
        <taxon>Peribacillus</taxon>
    </lineage>
</organism>
<dbReference type="RefSeq" id="WP_101644115.1">
    <property type="nucleotide sequence ID" value="NZ_PGUY01000051.1"/>
</dbReference>